<evidence type="ECO:0000313" key="2">
    <source>
        <dbReference type="EMBL" id="TGJ68617.1"/>
    </source>
</evidence>
<feature type="region of interest" description="Disordered" evidence="1">
    <location>
        <begin position="1"/>
        <end position="27"/>
    </location>
</feature>
<dbReference type="AlphaFoldDB" id="A0A8H2DXN7"/>
<evidence type="ECO:0000313" key="3">
    <source>
        <dbReference type="Proteomes" id="UP000297595"/>
    </source>
</evidence>
<gene>
    <name evidence="2" type="ORF">EYR41_007658</name>
</gene>
<organism evidence="2 3">
    <name type="scientific">Orbilia oligospora</name>
    <name type="common">Nematode-trapping fungus</name>
    <name type="synonym">Arthrobotrys oligospora</name>
    <dbReference type="NCBI Taxonomy" id="2813651"/>
    <lineage>
        <taxon>Eukaryota</taxon>
        <taxon>Fungi</taxon>
        <taxon>Dikarya</taxon>
        <taxon>Ascomycota</taxon>
        <taxon>Pezizomycotina</taxon>
        <taxon>Orbiliomycetes</taxon>
        <taxon>Orbiliales</taxon>
        <taxon>Orbiliaceae</taxon>
        <taxon>Orbilia</taxon>
    </lineage>
</organism>
<proteinExistence type="predicted"/>
<feature type="region of interest" description="Disordered" evidence="1">
    <location>
        <begin position="45"/>
        <end position="95"/>
    </location>
</feature>
<evidence type="ECO:0000256" key="1">
    <source>
        <dbReference type="SAM" id="MobiDB-lite"/>
    </source>
</evidence>
<feature type="compositionally biased region" description="Basic and acidic residues" evidence="1">
    <location>
        <begin position="1"/>
        <end position="12"/>
    </location>
</feature>
<dbReference type="Proteomes" id="UP000297595">
    <property type="component" value="Unassembled WGS sequence"/>
</dbReference>
<dbReference type="EMBL" id="SOZJ01000004">
    <property type="protein sequence ID" value="TGJ68617.1"/>
    <property type="molecule type" value="Genomic_DNA"/>
</dbReference>
<name>A0A8H2DXN7_ORBOL</name>
<comment type="caution">
    <text evidence="2">The sequence shown here is derived from an EMBL/GenBank/DDBJ whole genome shotgun (WGS) entry which is preliminary data.</text>
</comment>
<protein>
    <submittedName>
        <fullName evidence="2">Uncharacterized protein</fullName>
    </submittedName>
</protein>
<reference evidence="2 3" key="1">
    <citation type="submission" date="2019-03" db="EMBL/GenBank/DDBJ databases">
        <title>Nematode-trapping fungi genome.</title>
        <authorList>
            <person name="Vidal-Diez De Ulzurrun G."/>
        </authorList>
    </citation>
    <scope>NUCLEOTIDE SEQUENCE [LARGE SCALE GENOMIC DNA]</scope>
    <source>
        <strain evidence="2 3">TWF154</strain>
    </source>
</reference>
<sequence length="143" mass="15765">MLDCKANSERPCPHALNSSTQKKRTTCPSVPVAYRIPRPATVHAHISESRSRMTSPEICAPALHKKRTQAQKREEAAASPKKKQKKKKKGMAAKGGISVVSTISNRVISSAYSFINEACERRPIGQFCQNSKSCLHVDIHDIV</sequence>
<feature type="compositionally biased region" description="Basic residues" evidence="1">
    <location>
        <begin position="80"/>
        <end position="91"/>
    </location>
</feature>
<accession>A0A8H2DXN7</accession>